<evidence type="ECO:0000313" key="1">
    <source>
        <dbReference type="EMBL" id="SVB95345.1"/>
    </source>
</evidence>
<accession>A0A382I7J2</accession>
<dbReference type="EMBL" id="UINC01065553">
    <property type="protein sequence ID" value="SVB95345.1"/>
    <property type="molecule type" value="Genomic_DNA"/>
</dbReference>
<reference evidence="1" key="1">
    <citation type="submission" date="2018-05" db="EMBL/GenBank/DDBJ databases">
        <authorList>
            <person name="Lanie J.A."/>
            <person name="Ng W.-L."/>
            <person name="Kazmierczak K.M."/>
            <person name="Andrzejewski T.M."/>
            <person name="Davidsen T.M."/>
            <person name="Wayne K.J."/>
            <person name="Tettelin H."/>
            <person name="Glass J.I."/>
            <person name="Rusch D."/>
            <person name="Podicherti R."/>
            <person name="Tsui H.-C.T."/>
            <person name="Winkler M.E."/>
        </authorList>
    </citation>
    <scope>NUCLEOTIDE SEQUENCE</scope>
</reference>
<feature type="non-terminal residue" evidence="1">
    <location>
        <position position="1"/>
    </location>
</feature>
<organism evidence="1">
    <name type="scientific">marine metagenome</name>
    <dbReference type="NCBI Taxonomy" id="408172"/>
    <lineage>
        <taxon>unclassified sequences</taxon>
        <taxon>metagenomes</taxon>
        <taxon>ecological metagenomes</taxon>
    </lineage>
</organism>
<name>A0A382I7J2_9ZZZZ</name>
<dbReference type="AlphaFoldDB" id="A0A382I7J2"/>
<protein>
    <submittedName>
        <fullName evidence="1">Uncharacterized protein</fullName>
    </submittedName>
</protein>
<proteinExistence type="predicted"/>
<gene>
    <name evidence="1" type="ORF">METZ01_LOCUS248199</name>
</gene>
<sequence length="51" mass="6159">VPYAHSDDCQLVINWIIAKIGLDCWRKRTAWFQQANLLRRAADFYEEKEFE</sequence>